<dbReference type="GO" id="GO:0016740">
    <property type="term" value="F:transferase activity"/>
    <property type="evidence" value="ECO:0007669"/>
    <property type="project" value="UniProtKB-KW"/>
</dbReference>
<dbReference type="Gene3D" id="3.90.550.10">
    <property type="entry name" value="Spore Coat Polysaccharide Biosynthesis Protein SpsA, Chain A"/>
    <property type="match status" value="1"/>
</dbReference>
<dbReference type="AlphaFoldDB" id="A0A841MCH0"/>
<proteinExistence type="predicted"/>
<dbReference type="RefSeq" id="WP_184492390.1">
    <property type="nucleotide sequence ID" value="NZ_JACIJO010000001.1"/>
</dbReference>
<evidence type="ECO:0000313" key="2">
    <source>
        <dbReference type="EMBL" id="MBB6324403.1"/>
    </source>
</evidence>
<keyword evidence="3" id="KW-1185">Reference proteome</keyword>
<feature type="domain" description="Glycosyltransferase 2-like" evidence="1">
    <location>
        <begin position="10"/>
        <end position="148"/>
    </location>
</feature>
<dbReference type="InterPro" id="IPR029044">
    <property type="entry name" value="Nucleotide-diphossugar_trans"/>
</dbReference>
<name>A0A841MCH0_9BACT</name>
<protein>
    <submittedName>
        <fullName evidence="2">Glycosyltransferase involved in cell wall biosynthesis</fullName>
    </submittedName>
</protein>
<dbReference type="InterPro" id="IPR001173">
    <property type="entry name" value="Glyco_trans_2-like"/>
</dbReference>
<dbReference type="SUPFAM" id="SSF53448">
    <property type="entry name" value="Nucleotide-diphospho-sugar transferases"/>
    <property type="match status" value="1"/>
</dbReference>
<dbReference type="Proteomes" id="UP000588604">
    <property type="component" value="Unassembled WGS sequence"/>
</dbReference>
<evidence type="ECO:0000313" key="3">
    <source>
        <dbReference type="Proteomes" id="UP000588604"/>
    </source>
</evidence>
<comment type="caution">
    <text evidence="2">The sequence shown here is derived from an EMBL/GenBank/DDBJ whole genome shotgun (WGS) entry which is preliminary data.</text>
</comment>
<dbReference type="PANTHER" id="PTHR43685:SF2">
    <property type="entry name" value="GLYCOSYLTRANSFERASE 2-LIKE DOMAIN-CONTAINING PROTEIN"/>
    <property type="match status" value="1"/>
</dbReference>
<gene>
    <name evidence="2" type="ORF">FHS59_000018</name>
</gene>
<reference evidence="2 3" key="1">
    <citation type="submission" date="2020-08" db="EMBL/GenBank/DDBJ databases">
        <title>Genomic Encyclopedia of Type Strains, Phase IV (KMG-IV): sequencing the most valuable type-strain genomes for metagenomic binning, comparative biology and taxonomic classification.</title>
        <authorList>
            <person name="Goeker M."/>
        </authorList>
    </citation>
    <scope>NUCLEOTIDE SEQUENCE [LARGE SCALE GENOMIC DNA]</scope>
    <source>
        <strain evidence="2 3">DSM 102044</strain>
    </source>
</reference>
<dbReference type="PANTHER" id="PTHR43685">
    <property type="entry name" value="GLYCOSYLTRANSFERASE"/>
    <property type="match status" value="1"/>
</dbReference>
<evidence type="ECO:0000259" key="1">
    <source>
        <dbReference type="Pfam" id="PF00535"/>
    </source>
</evidence>
<dbReference type="InterPro" id="IPR050834">
    <property type="entry name" value="Glycosyltransf_2"/>
</dbReference>
<accession>A0A841MCH0</accession>
<sequence length="264" mass="30144">MSSENHPLVSVIIPSYNHAQYLEESVSSVINSEYPSLEIIIVNDGSTDGTSTVAKKIVAESKVVQYLEQKNQGVETARNTGIKTSSGKYILPLDGDDLISKNYIKKAVEVLEKRPEVKVVYCQGVKFDEHGEKPWKLKPFSINALARDNMIFVSGIYRKADWEKIGGYAEDFKLGRADWEFWINMLKDGGEVVQLPFVGFYYRLTGGSNSLRKRTSNDEAKRKRIAYLNKKYPNFFERELNGPLRFQRTWSKPYNTLLKLLGKL</sequence>
<dbReference type="EMBL" id="JACIJO010000001">
    <property type="protein sequence ID" value="MBB6324403.1"/>
    <property type="molecule type" value="Genomic_DNA"/>
</dbReference>
<organism evidence="2 3">
    <name type="scientific">Algoriphagus iocasae</name>
    <dbReference type="NCBI Taxonomy" id="1836499"/>
    <lineage>
        <taxon>Bacteria</taxon>
        <taxon>Pseudomonadati</taxon>
        <taxon>Bacteroidota</taxon>
        <taxon>Cytophagia</taxon>
        <taxon>Cytophagales</taxon>
        <taxon>Cyclobacteriaceae</taxon>
        <taxon>Algoriphagus</taxon>
    </lineage>
</organism>
<dbReference type="Pfam" id="PF00535">
    <property type="entry name" value="Glycos_transf_2"/>
    <property type="match status" value="1"/>
</dbReference>
<keyword evidence="2" id="KW-0808">Transferase</keyword>